<reference evidence="4" key="1">
    <citation type="submission" date="2016-07" db="EMBL/GenBank/DDBJ databases">
        <title>Nontailed viruses are major unrecognized killers of bacteria in the ocean.</title>
        <authorList>
            <person name="Kauffman K."/>
            <person name="Hussain F."/>
            <person name="Yang J."/>
            <person name="Arevalo P."/>
            <person name="Brown J."/>
            <person name="Cutler M."/>
            <person name="Kelly L."/>
            <person name="Polz M.F."/>
        </authorList>
    </citation>
    <scope>NUCLEOTIDE SEQUENCE [LARGE SCALE GENOMIC DNA]</scope>
    <source>
        <strain evidence="4">10N.286.54.F3</strain>
    </source>
</reference>
<dbReference type="GO" id="GO:0030638">
    <property type="term" value="P:polyketide metabolic process"/>
    <property type="evidence" value="ECO:0007669"/>
    <property type="project" value="InterPro"/>
</dbReference>
<comment type="caution">
    <text evidence="3">The sequence shown here is derived from an EMBL/GenBank/DDBJ whole genome shotgun (WGS) entry which is preliminary data.</text>
</comment>
<organism evidence="3 4">
    <name type="scientific">Vibrio splendidus</name>
    <dbReference type="NCBI Taxonomy" id="29497"/>
    <lineage>
        <taxon>Bacteria</taxon>
        <taxon>Pseudomonadati</taxon>
        <taxon>Pseudomonadota</taxon>
        <taxon>Gammaproteobacteria</taxon>
        <taxon>Vibrionales</taxon>
        <taxon>Vibrionaceae</taxon>
        <taxon>Vibrio</taxon>
    </lineage>
</organism>
<feature type="domain" description="SnoaL-like" evidence="2">
    <location>
        <begin position="38"/>
        <end position="133"/>
    </location>
</feature>
<feature type="chain" id="PRO_5014776010" description="SnoaL-like domain-containing protein" evidence="1">
    <location>
        <begin position="22"/>
        <end position="297"/>
    </location>
</feature>
<accession>A0A2N7CHK9</accession>
<feature type="domain" description="SnoaL-like" evidence="2">
    <location>
        <begin position="187"/>
        <end position="273"/>
    </location>
</feature>
<keyword evidence="1" id="KW-0732">Signal</keyword>
<sequence>MSIKSVAIGMAVCLFTAPSFANLSTIDAQTNQSIKLAEGFYEDVLVYRNLNNFGKYVGDTYIQHATAYGDGPAELIKAVAGELTADPGVQVDIYRTIAEGPYVAIHSVWTTSDGAEYVYVDIWREENGMLVEHWDHYQQVPEKSENKNTMYQGPDANIYDSTQDIERNRGRAIAVLKSFDNPADTSALKKYISSETYIQHNPEVPNGRKALVGYLDYLNSNGTKLKTEIAKTIAMGDMVLVHSKQTDLGKKGDLGVGYIDIFRFNSEGKIVEHWDIAETQTGESANENDVFGYPSQR</sequence>
<proteinExistence type="predicted"/>
<dbReference type="InterPro" id="IPR032710">
    <property type="entry name" value="NTF2-like_dom_sf"/>
</dbReference>
<protein>
    <recommendedName>
        <fullName evidence="2">SnoaL-like domain-containing protein</fullName>
    </recommendedName>
</protein>
<dbReference type="Proteomes" id="UP000235405">
    <property type="component" value="Unassembled WGS sequence"/>
</dbReference>
<dbReference type="Pfam" id="PF12680">
    <property type="entry name" value="SnoaL_2"/>
    <property type="match status" value="2"/>
</dbReference>
<dbReference type="PANTHER" id="PTHR38436:SF1">
    <property type="entry name" value="ESTER CYCLASE"/>
    <property type="match status" value="1"/>
</dbReference>
<dbReference type="SUPFAM" id="SSF54427">
    <property type="entry name" value="NTF2-like"/>
    <property type="match status" value="2"/>
</dbReference>
<evidence type="ECO:0000313" key="3">
    <source>
        <dbReference type="EMBL" id="PMF26294.1"/>
    </source>
</evidence>
<dbReference type="InterPro" id="IPR037401">
    <property type="entry name" value="SnoaL-like"/>
</dbReference>
<dbReference type="RefSeq" id="WP_102482054.1">
    <property type="nucleotide sequence ID" value="NZ_MCSW01000101.1"/>
</dbReference>
<dbReference type="EMBL" id="MCSW01000101">
    <property type="protein sequence ID" value="PMF26294.1"/>
    <property type="molecule type" value="Genomic_DNA"/>
</dbReference>
<evidence type="ECO:0000256" key="1">
    <source>
        <dbReference type="SAM" id="SignalP"/>
    </source>
</evidence>
<name>A0A2N7CHK9_VIBSP</name>
<gene>
    <name evidence="3" type="ORF">BCV19_25335</name>
</gene>
<evidence type="ECO:0000313" key="4">
    <source>
        <dbReference type="Proteomes" id="UP000235405"/>
    </source>
</evidence>
<dbReference type="InterPro" id="IPR009959">
    <property type="entry name" value="Cyclase_SnoaL-like"/>
</dbReference>
<dbReference type="AlphaFoldDB" id="A0A2N7CHK9"/>
<dbReference type="PANTHER" id="PTHR38436">
    <property type="entry name" value="POLYKETIDE CYCLASE SNOAL-LIKE DOMAIN"/>
    <property type="match status" value="1"/>
</dbReference>
<evidence type="ECO:0000259" key="2">
    <source>
        <dbReference type="Pfam" id="PF12680"/>
    </source>
</evidence>
<dbReference type="Gene3D" id="3.10.450.50">
    <property type="match status" value="2"/>
</dbReference>
<feature type="signal peptide" evidence="1">
    <location>
        <begin position="1"/>
        <end position="21"/>
    </location>
</feature>